<dbReference type="EMBL" id="LN899819">
    <property type="protein sequence ID" value="CUV13506.1"/>
    <property type="molecule type" value="Genomic_DNA"/>
</dbReference>
<organism evidence="1">
    <name type="scientific">Ralstonia solanacearum</name>
    <name type="common">Pseudomonas solanacearum</name>
    <dbReference type="NCBI Taxonomy" id="305"/>
    <lineage>
        <taxon>Bacteria</taxon>
        <taxon>Pseudomonadati</taxon>
        <taxon>Pseudomonadota</taxon>
        <taxon>Betaproteobacteria</taxon>
        <taxon>Burkholderiales</taxon>
        <taxon>Burkholderiaceae</taxon>
        <taxon>Ralstonia</taxon>
        <taxon>Ralstonia solanacearum species complex</taxon>
    </lineage>
</organism>
<protein>
    <submittedName>
        <fullName evidence="1">Uncharacterized protein</fullName>
    </submittedName>
</protein>
<evidence type="ECO:0000313" key="1">
    <source>
        <dbReference type="EMBL" id="CUV13506.1"/>
    </source>
</evidence>
<dbReference type="PATRIC" id="fig|305.106.peg.3581"/>
<name>A0A0S4TTW7_RALSL</name>
<accession>A0A0S4TTW7</accession>
<dbReference type="AlphaFoldDB" id="A0A0S4TTW7"/>
<gene>
    <name evidence="1" type="ORF">RUN39_v1_590064</name>
</gene>
<proteinExistence type="predicted"/>
<sequence length="80" mass="8756">MGLAGLPIRMVRNRAMCWLRSCPSCAGFGCVRVECFAIATASYPARAVYLYDPGDAWEGDRRPAGAMLMASMSELIKNHN</sequence>
<reference evidence="1" key="1">
    <citation type="submission" date="2015-10" db="EMBL/GenBank/DDBJ databases">
        <authorList>
            <person name="Gilbert D.G."/>
        </authorList>
    </citation>
    <scope>NUCLEOTIDE SEQUENCE</scope>
    <source>
        <strain evidence="1">Phyl III-seqv23</strain>
    </source>
</reference>